<dbReference type="AlphaFoldDB" id="A0A0L6JRV0"/>
<dbReference type="GO" id="GO:0004807">
    <property type="term" value="F:triose-phosphate isomerase activity"/>
    <property type="evidence" value="ECO:0007669"/>
    <property type="project" value="UniProtKB-UniRule"/>
</dbReference>
<dbReference type="GO" id="GO:0046166">
    <property type="term" value="P:glyceraldehyde-3-phosphate biosynthetic process"/>
    <property type="evidence" value="ECO:0007669"/>
    <property type="project" value="TreeGrafter"/>
</dbReference>
<gene>
    <name evidence="9" type="primary">tpiA</name>
    <name evidence="11" type="ORF">Bccel_3753</name>
</gene>
<comment type="function">
    <text evidence="9">Involved in the gluconeogenesis. Catalyzes stereospecifically the conversion of dihydroxyacetone phosphate (DHAP) to D-glyceraldehyde-3-phosphate (G3P).</text>
</comment>
<evidence type="ECO:0000313" key="11">
    <source>
        <dbReference type="EMBL" id="KNY28479.1"/>
    </source>
</evidence>
<dbReference type="FunFam" id="3.20.20.70:FF:000016">
    <property type="entry name" value="Triosephosphate isomerase"/>
    <property type="match status" value="1"/>
</dbReference>
<dbReference type="PROSITE" id="PS00171">
    <property type="entry name" value="TIM_1"/>
    <property type="match status" value="1"/>
</dbReference>
<keyword evidence="8 9" id="KW-0413">Isomerase</keyword>
<dbReference type="HAMAP" id="MF_00147_B">
    <property type="entry name" value="TIM_B"/>
    <property type="match status" value="1"/>
</dbReference>
<keyword evidence="6 9" id="KW-0963">Cytoplasm</keyword>
<keyword evidence="5 9" id="KW-0312">Gluconeogenesis</keyword>
<dbReference type="InterPro" id="IPR000652">
    <property type="entry name" value="Triosephosphate_isomerase"/>
</dbReference>
<dbReference type="UniPathway" id="UPA00109">
    <property type="reaction ID" value="UER00189"/>
</dbReference>
<feature type="active site" description="Proton acceptor" evidence="9">
    <location>
        <position position="167"/>
    </location>
</feature>
<proteinExistence type="inferred from homology"/>
<dbReference type="PROSITE" id="PS51440">
    <property type="entry name" value="TIM_2"/>
    <property type="match status" value="1"/>
</dbReference>
<dbReference type="EC" id="5.3.1.1" evidence="3 9"/>
<dbReference type="EMBL" id="LGTC01000001">
    <property type="protein sequence ID" value="KNY28479.1"/>
    <property type="molecule type" value="Genomic_DNA"/>
</dbReference>
<feature type="binding site" evidence="9">
    <location>
        <position position="173"/>
    </location>
    <ligand>
        <name>substrate</name>
    </ligand>
</feature>
<evidence type="ECO:0000256" key="10">
    <source>
        <dbReference type="RuleBase" id="RU363013"/>
    </source>
</evidence>
<feature type="binding site" evidence="9">
    <location>
        <begin position="10"/>
        <end position="12"/>
    </location>
    <ligand>
        <name>substrate</name>
    </ligand>
</feature>
<dbReference type="NCBIfam" id="TIGR00419">
    <property type="entry name" value="tim"/>
    <property type="match status" value="1"/>
</dbReference>
<dbReference type="InterPro" id="IPR020861">
    <property type="entry name" value="Triosephosphate_isomerase_AS"/>
</dbReference>
<accession>A0A0L6JRV0</accession>
<dbReference type="eggNOG" id="COG0149">
    <property type="taxonomic scope" value="Bacteria"/>
</dbReference>
<dbReference type="UniPathway" id="UPA00138"/>
<evidence type="ECO:0000256" key="1">
    <source>
        <dbReference type="ARBA" id="ARBA00004680"/>
    </source>
</evidence>
<dbReference type="GO" id="GO:0006096">
    <property type="term" value="P:glycolytic process"/>
    <property type="evidence" value="ECO:0007669"/>
    <property type="project" value="UniProtKB-UniRule"/>
</dbReference>
<dbReference type="InterPro" id="IPR013785">
    <property type="entry name" value="Aldolase_TIM"/>
</dbReference>
<comment type="catalytic activity">
    <reaction evidence="9 10">
        <text>D-glyceraldehyde 3-phosphate = dihydroxyacetone phosphate</text>
        <dbReference type="Rhea" id="RHEA:18585"/>
        <dbReference type="ChEBI" id="CHEBI:57642"/>
        <dbReference type="ChEBI" id="CHEBI:59776"/>
        <dbReference type="EC" id="5.3.1.1"/>
    </reaction>
</comment>
<dbReference type="PATRIC" id="fig|398512.5.peg.3929"/>
<dbReference type="CDD" id="cd00311">
    <property type="entry name" value="TIM"/>
    <property type="match status" value="1"/>
</dbReference>
<evidence type="ECO:0000256" key="9">
    <source>
        <dbReference type="HAMAP-Rule" id="MF_00147"/>
    </source>
</evidence>
<comment type="similarity">
    <text evidence="2 9 10">Belongs to the triosephosphate isomerase family.</text>
</comment>
<keyword evidence="12" id="KW-1185">Reference proteome</keyword>
<comment type="subunit">
    <text evidence="9 10">Homodimer.</text>
</comment>
<reference evidence="12" key="1">
    <citation type="submission" date="2015-07" db="EMBL/GenBank/DDBJ databases">
        <title>Near-Complete Genome Sequence of the Cellulolytic Bacterium Bacteroides (Pseudobacteroides) cellulosolvens ATCC 35603.</title>
        <authorList>
            <person name="Dassa B."/>
            <person name="Utturkar S.M."/>
            <person name="Klingeman D.M."/>
            <person name="Hurt R.A."/>
            <person name="Keller M."/>
            <person name="Xu J."/>
            <person name="Reddy Y.H.K."/>
            <person name="Borovok I."/>
            <person name="Grinberg I.R."/>
            <person name="Lamed R."/>
            <person name="Zhivin O."/>
            <person name="Bayer E.A."/>
            <person name="Brown S.D."/>
        </authorList>
    </citation>
    <scope>NUCLEOTIDE SEQUENCE [LARGE SCALE GENOMIC DNA]</scope>
    <source>
        <strain evidence="12">DSM 2933</strain>
    </source>
</reference>
<feature type="binding site" evidence="9">
    <location>
        <position position="213"/>
    </location>
    <ligand>
        <name>substrate</name>
    </ligand>
</feature>
<protein>
    <recommendedName>
        <fullName evidence="4 9">Triosephosphate isomerase</fullName>
        <shortName evidence="9">TIM</shortName>
        <shortName evidence="9">TPI</shortName>
        <ecNumber evidence="3 9">5.3.1.1</ecNumber>
    </recommendedName>
    <alternativeName>
        <fullName evidence="9">Triose-phosphate isomerase</fullName>
    </alternativeName>
</protein>
<evidence type="ECO:0000256" key="6">
    <source>
        <dbReference type="ARBA" id="ARBA00022490"/>
    </source>
</evidence>
<dbReference type="Proteomes" id="UP000036923">
    <property type="component" value="Unassembled WGS sequence"/>
</dbReference>
<comment type="caution">
    <text evidence="11">The sequence shown here is derived from an EMBL/GenBank/DDBJ whole genome shotgun (WGS) entry which is preliminary data.</text>
</comment>
<evidence type="ECO:0000256" key="2">
    <source>
        <dbReference type="ARBA" id="ARBA00007422"/>
    </source>
</evidence>
<evidence type="ECO:0000313" key="12">
    <source>
        <dbReference type="Proteomes" id="UP000036923"/>
    </source>
</evidence>
<feature type="active site" description="Electrophile" evidence="9">
    <location>
        <position position="95"/>
    </location>
</feature>
<evidence type="ECO:0000256" key="7">
    <source>
        <dbReference type="ARBA" id="ARBA00023152"/>
    </source>
</evidence>
<comment type="subcellular location">
    <subcellularLocation>
        <location evidence="9 10">Cytoplasm</location>
    </subcellularLocation>
</comment>
<dbReference type="InterPro" id="IPR035990">
    <property type="entry name" value="TIM_sf"/>
</dbReference>
<sequence>MARVIMAAGNWKMNKTPNEAAEFVGALKAKVEGAYSEVVVGVPFVALSDVKKAAAGSNIKVAAQNMHWEEKGAFTGEVSGQMLAEMGIEYVIIGHSERRQYFAETDETVNKKVHSAFKYGLTPIVCCGESLAQREQGVTADLVRFQVKIALLGLSADQVKKTVIAYEPIWAIGTGKTATNEQAEEVCAIIRECVKEVYGSEVADATRVLYGGSVTAASAHDLFNMPNIDGGLVGGASLKLDDFEKIVKYNG</sequence>
<dbReference type="Gene3D" id="3.20.20.70">
    <property type="entry name" value="Aldolase class I"/>
    <property type="match status" value="1"/>
</dbReference>
<comment type="pathway">
    <text evidence="9 10">Carbohydrate biosynthesis; gluconeogenesis.</text>
</comment>
<evidence type="ECO:0000256" key="3">
    <source>
        <dbReference type="ARBA" id="ARBA00011940"/>
    </source>
</evidence>
<evidence type="ECO:0000256" key="4">
    <source>
        <dbReference type="ARBA" id="ARBA00019397"/>
    </source>
</evidence>
<organism evidence="11 12">
    <name type="scientific">Pseudobacteroides cellulosolvens ATCC 35603 = DSM 2933</name>
    <dbReference type="NCBI Taxonomy" id="398512"/>
    <lineage>
        <taxon>Bacteria</taxon>
        <taxon>Bacillati</taxon>
        <taxon>Bacillota</taxon>
        <taxon>Clostridia</taxon>
        <taxon>Eubacteriales</taxon>
        <taxon>Oscillospiraceae</taxon>
        <taxon>Pseudobacteroides</taxon>
    </lineage>
</organism>
<dbReference type="PANTHER" id="PTHR21139">
    <property type="entry name" value="TRIOSEPHOSPHATE ISOMERASE"/>
    <property type="match status" value="1"/>
</dbReference>
<evidence type="ECO:0000256" key="5">
    <source>
        <dbReference type="ARBA" id="ARBA00022432"/>
    </source>
</evidence>
<dbReference type="STRING" id="398512.Bccel_3753"/>
<dbReference type="InterPro" id="IPR022896">
    <property type="entry name" value="TrioseP_Isoase_bac/euk"/>
</dbReference>
<evidence type="ECO:0000256" key="8">
    <source>
        <dbReference type="ARBA" id="ARBA00023235"/>
    </source>
</evidence>
<keyword evidence="7 9" id="KW-0324">Glycolysis</keyword>
<dbReference type="PANTHER" id="PTHR21139:SF42">
    <property type="entry name" value="TRIOSEPHOSPHATE ISOMERASE"/>
    <property type="match status" value="1"/>
</dbReference>
<dbReference type="GO" id="GO:0019563">
    <property type="term" value="P:glycerol catabolic process"/>
    <property type="evidence" value="ECO:0007669"/>
    <property type="project" value="TreeGrafter"/>
</dbReference>
<dbReference type="Pfam" id="PF00121">
    <property type="entry name" value="TIM"/>
    <property type="match status" value="1"/>
</dbReference>
<name>A0A0L6JRV0_9FIRM</name>
<dbReference type="RefSeq" id="WP_036936908.1">
    <property type="nucleotide sequence ID" value="NZ_JQKC01000002.1"/>
</dbReference>
<feature type="binding site" evidence="9">
    <location>
        <begin position="234"/>
        <end position="235"/>
    </location>
    <ligand>
        <name>substrate</name>
    </ligand>
</feature>
<dbReference type="OrthoDB" id="9809429at2"/>
<dbReference type="SUPFAM" id="SSF51351">
    <property type="entry name" value="Triosephosphate isomerase (TIM)"/>
    <property type="match status" value="1"/>
</dbReference>
<dbReference type="GO" id="GO:0006094">
    <property type="term" value="P:gluconeogenesis"/>
    <property type="evidence" value="ECO:0007669"/>
    <property type="project" value="UniProtKB-UniRule"/>
</dbReference>
<comment type="pathway">
    <text evidence="1 9 10">Carbohydrate degradation; glycolysis; D-glyceraldehyde 3-phosphate from glycerone phosphate: step 1/1.</text>
</comment>
<dbReference type="GO" id="GO:0005829">
    <property type="term" value="C:cytosol"/>
    <property type="evidence" value="ECO:0007669"/>
    <property type="project" value="TreeGrafter"/>
</dbReference>